<sequence length="297" mass="32599">MTLVDDFQVERPRLLRIAYRMTGSVADAEDAVQEAWLRLDGQSSPIDNLQAWLTRVVSRLCLDRLGSAAKRRETYVGQWLPEPVVRPLGVVAEPDPLDVVVQDDDTRMAAMVLMDTLTPPQRVAFVLHDAFDVPFPEIAEILDVAPDAARQYASRARRAMADAPPPVTNREHDEAVARFLEAMATGDIEAIVATLHPDAYVIGDANGTTGTAVNVIRGPEKFARFYLGLLRRYGDAAFESLLPVQVNGQLGFYTSGWRGADTRTSSPARVAGFTVRDGLVLATYDVANPEKHTGVRL</sequence>
<evidence type="ECO:0000256" key="2">
    <source>
        <dbReference type="ARBA" id="ARBA00011344"/>
    </source>
</evidence>
<feature type="domain" description="RNA polymerase sigma-70 region 2" evidence="6">
    <location>
        <begin position="10"/>
        <end position="69"/>
    </location>
</feature>
<dbReference type="AlphaFoldDB" id="A0A5C8ND47"/>
<dbReference type="Gene3D" id="1.10.1740.10">
    <property type="match status" value="1"/>
</dbReference>
<evidence type="ECO:0000313" key="10">
    <source>
        <dbReference type="Proteomes" id="UP000321571"/>
    </source>
</evidence>
<keyword evidence="5" id="KW-0804">Transcription</keyword>
<dbReference type="InterPro" id="IPR013324">
    <property type="entry name" value="RNA_pol_sigma_r3/r4-like"/>
</dbReference>
<comment type="subunit">
    <text evidence="2">Interacts transiently with the RNA polymerase catalytic core formed by RpoA, RpoB, RpoC and RpoZ (2 alpha, 1 beta, 1 beta' and 1 omega subunit) to form the RNA polymerase holoenzyme that can initiate transcription.</text>
</comment>
<dbReference type="Pfam" id="PF12680">
    <property type="entry name" value="SnoaL_2"/>
    <property type="match status" value="1"/>
</dbReference>
<dbReference type="Gene3D" id="1.10.10.10">
    <property type="entry name" value="Winged helix-like DNA-binding domain superfamily/Winged helix DNA-binding domain"/>
    <property type="match status" value="1"/>
</dbReference>
<dbReference type="SUPFAM" id="SSF88946">
    <property type="entry name" value="Sigma2 domain of RNA polymerase sigma factors"/>
    <property type="match status" value="1"/>
</dbReference>
<evidence type="ECO:0000256" key="4">
    <source>
        <dbReference type="ARBA" id="ARBA00023082"/>
    </source>
</evidence>
<dbReference type="GO" id="GO:0016987">
    <property type="term" value="F:sigma factor activity"/>
    <property type="evidence" value="ECO:0007669"/>
    <property type="project" value="UniProtKB-KW"/>
</dbReference>
<dbReference type="InterPro" id="IPR052704">
    <property type="entry name" value="ECF_Sigma-70_Domain"/>
</dbReference>
<evidence type="ECO:0000313" key="9">
    <source>
        <dbReference type="EMBL" id="TXL57547.1"/>
    </source>
</evidence>
<dbReference type="InterPro" id="IPR032710">
    <property type="entry name" value="NTF2-like_dom_sf"/>
</dbReference>
<dbReference type="Pfam" id="PF04542">
    <property type="entry name" value="Sigma70_r2"/>
    <property type="match status" value="1"/>
</dbReference>
<keyword evidence="4" id="KW-0731">Sigma factor</keyword>
<organism evidence="9 10">
    <name type="scientific">Aeromicrobium terrae</name>
    <dbReference type="NCBI Taxonomy" id="2498846"/>
    <lineage>
        <taxon>Bacteria</taxon>
        <taxon>Bacillati</taxon>
        <taxon>Actinomycetota</taxon>
        <taxon>Actinomycetes</taxon>
        <taxon>Propionibacteriales</taxon>
        <taxon>Nocardioidaceae</taxon>
        <taxon>Aeromicrobium</taxon>
    </lineage>
</organism>
<dbReference type="GO" id="GO:0003677">
    <property type="term" value="F:DNA binding"/>
    <property type="evidence" value="ECO:0007669"/>
    <property type="project" value="InterPro"/>
</dbReference>
<evidence type="ECO:0000256" key="5">
    <source>
        <dbReference type="ARBA" id="ARBA00023163"/>
    </source>
</evidence>
<dbReference type="EMBL" id="VDUX01000007">
    <property type="protein sequence ID" value="TXL57547.1"/>
    <property type="molecule type" value="Genomic_DNA"/>
</dbReference>
<dbReference type="OrthoDB" id="3211555at2"/>
<evidence type="ECO:0000259" key="8">
    <source>
        <dbReference type="Pfam" id="PF12680"/>
    </source>
</evidence>
<dbReference type="SUPFAM" id="SSF88659">
    <property type="entry name" value="Sigma3 and sigma4 domains of RNA polymerase sigma factors"/>
    <property type="match status" value="1"/>
</dbReference>
<keyword evidence="3" id="KW-0805">Transcription regulation</keyword>
<protein>
    <submittedName>
        <fullName evidence="9">Sigma-70 family RNA polymerase sigma factor</fullName>
    </submittedName>
</protein>
<evidence type="ECO:0000259" key="6">
    <source>
        <dbReference type="Pfam" id="PF04542"/>
    </source>
</evidence>
<feature type="domain" description="RNA polymerase sigma factor 70 region 4 type 2" evidence="7">
    <location>
        <begin position="109"/>
        <end position="160"/>
    </location>
</feature>
<evidence type="ECO:0000256" key="3">
    <source>
        <dbReference type="ARBA" id="ARBA00023015"/>
    </source>
</evidence>
<keyword evidence="10" id="KW-1185">Reference proteome</keyword>
<dbReference type="Pfam" id="PF08281">
    <property type="entry name" value="Sigma70_r4_2"/>
    <property type="match status" value="1"/>
</dbReference>
<dbReference type="InterPro" id="IPR013325">
    <property type="entry name" value="RNA_pol_sigma_r2"/>
</dbReference>
<comment type="similarity">
    <text evidence="1">Belongs to the sigma-70 factor family. ECF subfamily.</text>
</comment>
<comment type="caution">
    <text evidence="9">The sequence shown here is derived from an EMBL/GenBank/DDBJ whole genome shotgun (WGS) entry which is preliminary data.</text>
</comment>
<dbReference type="NCBIfam" id="NF007214">
    <property type="entry name" value="PRK09636.1"/>
    <property type="match status" value="1"/>
</dbReference>
<gene>
    <name evidence="9" type="ORF">FHP06_13915</name>
</gene>
<proteinExistence type="inferred from homology"/>
<dbReference type="InterPro" id="IPR036388">
    <property type="entry name" value="WH-like_DNA-bd_sf"/>
</dbReference>
<feature type="domain" description="SnoaL-like" evidence="8">
    <location>
        <begin position="176"/>
        <end position="280"/>
    </location>
</feature>
<dbReference type="Gene3D" id="3.10.450.50">
    <property type="match status" value="1"/>
</dbReference>
<dbReference type="InterPro" id="IPR037401">
    <property type="entry name" value="SnoaL-like"/>
</dbReference>
<reference evidence="9 10" key="1">
    <citation type="submission" date="2019-06" db="EMBL/GenBank/DDBJ databases">
        <title>Aeromicrobium sp. nov., isolated from a maize field.</title>
        <authorList>
            <person name="Lin S.-Y."/>
            <person name="Tsai C.-F."/>
            <person name="Young C.-C."/>
        </authorList>
    </citation>
    <scope>NUCLEOTIDE SEQUENCE [LARGE SCALE GENOMIC DNA]</scope>
    <source>
        <strain evidence="9 10">CC-CFT486</strain>
    </source>
</reference>
<dbReference type="PANTHER" id="PTHR30173:SF36">
    <property type="entry name" value="ECF RNA POLYMERASE SIGMA FACTOR SIGJ"/>
    <property type="match status" value="1"/>
</dbReference>
<dbReference type="NCBIfam" id="TIGR02937">
    <property type="entry name" value="sigma70-ECF"/>
    <property type="match status" value="1"/>
</dbReference>
<dbReference type="GO" id="GO:0006352">
    <property type="term" value="P:DNA-templated transcription initiation"/>
    <property type="evidence" value="ECO:0007669"/>
    <property type="project" value="InterPro"/>
</dbReference>
<evidence type="ECO:0000256" key="1">
    <source>
        <dbReference type="ARBA" id="ARBA00010641"/>
    </source>
</evidence>
<dbReference type="SUPFAM" id="SSF54427">
    <property type="entry name" value="NTF2-like"/>
    <property type="match status" value="1"/>
</dbReference>
<dbReference type="InterPro" id="IPR007627">
    <property type="entry name" value="RNA_pol_sigma70_r2"/>
</dbReference>
<dbReference type="PANTHER" id="PTHR30173">
    <property type="entry name" value="SIGMA 19 FACTOR"/>
    <property type="match status" value="1"/>
</dbReference>
<name>A0A5C8ND47_9ACTN</name>
<dbReference type="Proteomes" id="UP000321571">
    <property type="component" value="Unassembled WGS sequence"/>
</dbReference>
<accession>A0A5C8ND47</accession>
<dbReference type="InterPro" id="IPR014284">
    <property type="entry name" value="RNA_pol_sigma-70_dom"/>
</dbReference>
<evidence type="ECO:0000259" key="7">
    <source>
        <dbReference type="Pfam" id="PF08281"/>
    </source>
</evidence>
<dbReference type="InterPro" id="IPR013249">
    <property type="entry name" value="RNA_pol_sigma70_r4_t2"/>
</dbReference>